<name>A0ABU5DPV0_9BURK</name>
<protein>
    <submittedName>
        <fullName evidence="1">Uncharacterized protein</fullName>
    </submittedName>
</protein>
<keyword evidence="2" id="KW-1185">Reference proteome</keyword>
<dbReference type="RefSeq" id="WP_320425707.1">
    <property type="nucleotide sequence ID" value="NZ_JAXCLA010000008.1"/>
</dbReference>
<evidence type="ECO:0000313" key="2">
    <source>
        <dbReference type="Proteomes" id="UP001285263"/>
    </source>
</evidence>
<sequence length="118" mass="12932">MKLRDYGITASPGRRSAGFVEIICELADSQLEPLLLALPLEAEIFSPDPEDANCRREVRRTVKGLEFKRGCHGAYGTWRVGSLEQCVTWLSAGTSLIGKLTKLGYGSGLVIPEDEYEG</sequence>
<proteinExistence type="predicted"/>
<evidence type="ECO:0000313" key="1">
    <source>
        <dbReference type="EMBL" id="MDY0747753.1"/>
    </source>
</evidence>
<dbReference type="Proteomes" id="UP001285263">
    <property type="component" value="Unassembled WGS sequence"/>
</dbReference>
<dbReference type="EMBL" id="JAXCLA010000008">
    <property type="protein sequence ID" value="MDY0747753.1"/>
    <property type="molecule type" value="Genomic_DNA"/>
</dbReference>
<accession>A0ABU5DPV0</accession>
<organism evidence="1 2">
    <name type="scientific">Roseateles agri</name>
    <dbReference type="NCBI Taxonomy" id="3098619"/>
    <lineage>
        <taxon>Bacteria</taxon>
        <taxon>Pseudomonadati</taxon>
        <taxon>Pseudomonadota</taxon>
        <taxon>Betaproteobacteria</taxon>
        <taxon>Burkholderiales</taxon>
        <taxon>Sphaerotilaceae</taxon>
        <taxon>Roseateles</taxon>
    </lineage>
</organism>
<reference evidence="1 2" key="1">
    <citation type="submission" date="2023-11" db="EMBL/GenBank/DDBJ databases">
        <title>Paucibacter sp. nov., isolated from fresh soil in Korea.</title>
        <authorList>
            <person name="Le N.T.T."/>
        </authorList>
    </citation>
    <scope>NUCLEOTIDE SEQUENCE [LARGE SCALE GENOMIC DNA]</scope>
    <source>
        <strain evidence="1 2">R3-3</strain>
    </source>
</reference>
<comment type="caution">
    <text evidence="1">The sequence shown here is derived from an EMBL/GenBank/DDBJ whole genome shotgun (WGS) entry which is preliminary data.</text>
</comment>
<gene>
    <name evidence="1" type="ORF">SNE35_24835</name>
</gene>